<sequence>MGATLGAHADKTCARVDARSAPRTAAEPAHHGAVAVDRHDDTEIETVAGATAHDKRGRAVDANRGALALDADGRPRQRRLLAVERQTPHLDRLAVDVARHNKDVTVTPRRVQYRREPLVARRHVHIRAATCEPGTGRLWADATCHIIIAACFRSGRTTW</sequence>
<dbReference type="EMBL" id="LC625835">
    <property type="protein sequence ID" value="BCU03618.1"/>
    <property type="molecule type" value="Genomic_DNA"/>
</dbReference>
<protein>
    <submittedName>
        <fullName evidence="1">Uncharacterized protein</fullName>
    </submittedName>
</protein>
<dbReference type="Proteomes" id="UP001253637">
    <property type="component" value="Segment"/>
</dbReference>
<proteinExistence type="predicted"/>
<name>A0A811BP21_9VIRU</name>
<evidence type="ECO:0000313" key="2">
    <source>
        <dbReference type="Proteomes" id="UP001253637"/>
    </source>
</evidence>
<accession>A0A811BP21</accession>
<reference evidence="1" key="1">
    <citation type="submission" date="2021-04" db="EMBL/GenBank/DDBJ databases">
        <title>Draft Genome Sequence of Pandoravirus japonicus, Isolated from the Sabaishi River of Niigata, Japan.</title>
        <authorList>
            <person name="Hosokawa N."/>
            <person name="Takahashi H."/>
            <person name="Aoki K."/>
            <person name="Takemura M."/>
        </authorList>
    </citation>
    <scope>NUCLEOTIDE SEQUENCE</scope>
</reference>
<evidence type="ECO:0000313" key="1">
    <source>
        <dbReference type="EMBL" id="BCU03618.1"/>
    </source>
</evidence>
<organism evidence="1 2">
    <name type="scientific">Pandoravirus japonicus</name>
    <dbReference type="NCBI Taxonomy" id="2823154"/>
    <lineage>
        <taxon>Viruses</taxon>
        <taxon>Pandoravirus</taxon>
    </lineage>
</organism>